<accession>A0A6G1K3V0</accession>
<dbReference type="Proteomes" id="UP000799428">
    <property type="component" value="Unassembled WGS sequence"/>
</dbReference>
<organism evidence="2 3">
    <name type="scientific">Pleomassaria siparia CBS 279.74</name>
    <dbReference type="NCBI Taxonomy" id="1314801"/>
    <lineage>
        <taxon>Eukaryota</taxon>
        <taxon>Fungi</taxon>
        <taxon>Dikarya</taxon>
        <taxon>Ascomycota</taxon>
        <taxon>Pezizomycotina</taxon>
        <taxon>Dothideomycetes</taxon>
        <taxon>Pleosporomycetidae</taxon>
        <taxon>Pleosporales</taxon>
        <taxon>Pleomassariaceae</taxon>
        <taxon>Pleomassaria</taxon>
    </lineage>
</organism>
<protein>
    <recommendedName>
        <fullName evidence="4">Secreted protein</fullName>
    </recommendedName>
</protein>
<dbReference type="PANTHER" id="PTHR38847">
    <property type="match status" value="1"/>
</dbReference>
<feature type="chain" id="PRO_5026236400" description="Secreted protein" evidence="1">
    <location>
        <begin position="17"/>
        <end position="204"/>
    </location>
</feature>
<keyword evidence="1" id="KW-0732">Signal</keyword>
<dbReference type="AlphaFoldDB" id="A0A6G1K3V0"/>
<evidence type="ECO:0000313" key="3">
    <source>
        <dbReference type="Proteomes" id="UP000799428"/>
    </source>
</evidence>
<dbReference type="PANTHER" id="PTHR38847:SF1">
    <property type="entry name" value="PSEUDOURIDINE SYNTHASE RSUA_RLUA-LIKE DOMAIN-CONTAINING PROTEIN"/>
    <property type="match status" value="1"/>
</dbReference>
<name>A0A6G1K3V0_9PLEO</name>
<proteinExistence type="predicted"/>
<sequence>MKYTFTALALAALSIATPIPDPSPALAPSSFKIAGIISGGSGCPQGSIDIDYTDSRILPIYFSKDFTAAVGPSVAVDQSRKNCQINIQLQYTPGYQYAVYSADYVGYGDLDSGVRGVVRANYYFSGYTNQVSSSLVIAGPFTGRYTKHDDIALSIWSPCGSESMLNVNSEVSLTPTGSAASGTLVATKESAKFSHTVYIKWRQC</sequence>
<gene>
    <name evidence="2" type="ORF">K504DRAFT_384243</name>
</gene>
<dbReference type="OrthoDB" id="152248at2759"/>
<reference evidence="2" key="1">
    <citation type="journal article" date="2020" name="Stud. Mycol.">
        <title>101 Dothideomycetes genomes: a test case for predicting lifestyles and emergence of pathogens.</title>
        <authorList>
            <person name="Haridas S."/>
            <person name="Albert R."/>
            <person name="Binder M."/>
            <person name="Bloem J."/>
            <person name="Labutti K."/>
            <person name="Salamov A."/>
            <person name="Andreopoulos B."/>
            <person name="Baker S."/>
            <person name="Barry K."/>
            <person name="Bills G."/>
            <person name="Bluhm B."/>
            <person name="Cannon C."/>
            <person name="Castanera R."/>
            <person name="Culley D."/>
            <person name="Daum C."/>
            <person name="Ezra D."/>
            <person name="Gonzalez J."/>
            <person name="Henrissat B."/>
            <person name="Kuo A."/>
            <person name="Liang C."/>
            <person name="Lipzen A."/>
            <person name="Lutzoni F."/>
            <person name="Magnuson J."/>
            <person name="Mondo S."/>
            <person name="Nolan M."/>
            <person name="Ohm R."/>
            <person name="Pangilinan J."/>
            <person name="Park H.-J."/>
            <person name="Ramirez L."/>
            <person name="Alfaro M."/>
            <person name="Sun H."/>
            <person name="Tritt A."/>
            <person name="Yoshinaga Y."/>
            <person name="Zwiers L.-H."/>
            <person name="Turgeon B."/>
            <person name="Goodwin S."/>
            <person name="Spatafora J."/>
            <person name="Crous P."/>
            <person name="Grigoriev I."/>
        </authorList>
    </citation>
    <scope>NUCLEOTIDE SEQUENCE</scope>
    <source>
        <strain evidence="2">CBS 279.74</strain>
    </source>
</reference>
<dbReference type="EMBL" id="MU005774">
    <property type="protein sequence ID" value="KAF2707283.1"/>
    <property type="molecule type" value="Genomic_DNA"/>
</dbReference>
<dbReference type="InterPro" id="IPR025649">
    <property type="entry name" value="DUF4360"/>
</dbReference>
<feature type="signal peptide" evidence="1">
    <location>
        <begin position="1"/>
        <end position="16"/>
    </location>
</feature>
<evidence type="ECO:0008006" key="4">
    <source>
        <dbReference type="Google" id="ProtNLM"/>
    </source>
</evidence>
<evidence type="ECO:0000313" key="2">
    <source>
        <dbReference type="EMBL" id="KAF2707283.1"/>
    </source>
</evidence>
<evidence type="ECO:0000256" key="1">
    <source>
        <dbReference type="SAM" id="SignalP"/>
    </source>
</evidence>
<dbReference type="Pfam" id="PF14273">
    <property type="entry name" value="DUF4360"/>
    <property type="match status" value="1"/>
</dbReference>
<keyword evidence="3" id="KW-1185">Reference proteome</keyword>